<keyword evidence="2" id="KW-1185">Reference proteome</keyword>
<reference evidence="1 2" key="1">
    <citation type="journal article" date="2015" name="Biotechnol. Biofuels">
        <title>Enhanced degradation of softwood versus hardwood by the white-rot fungus Pycnoporus coccineus.</title>
        <authorList>
            <person name="Couturier M."/>
            <person name="Navarro D."/>
            <person name="Chevret D."/>
            <person name="Henrissat B."/>
            <person name="Piumi F."/>
            <person name="Ruiz-Duenas F.J."/>
            <person name="Martinez A.T."/>
            <person name="Grigoriev I.V."/>
            <person name="Riley R."/>
            <person name="Lipzen A."/>
            <person name="Berrin J.G."/>
            <person name="Master E.R."/>
            <person name="Rosso M.N."/>
        </authorList>
    </citation>
    <scope>NUCLEOTIDE SEQUENCE [LARGE SCALE GENOMIC DNA]</scope>
    <source>
        <strain evidence="1 2">BRFM310</strain>
    </source>
</reference>
<protein>
    <submittedName>
        <fullName evidence="1">Uncharacterized protein</fullName>
    </submittedName>
</protein>
<gene>
    <name evidence="1" type="ORF">PYCCODRAFT_548967</name>
</gene>
<dbReference type="Proteomes" id="UP000193067">
    <property type="component" value="Unassembled WGS sequence"/>
</dbReference>
<organism evidence="1 2">
    <name type="scientific">Trametes coccinea (strain BRFM310)</name>
    <name type="common">Pycnoporus coccineus</name>
    <dbReference type="NCBI Taxonomy" id="1353009"/>
    <lineage>
        <taxon>Eukaryota</taxon>
        <taxon>Fungi</taxon>
        <taxon>Dikarya</taxon>
        <taxon>Basidiomycota</taxon>
        <taxon>Agaricomycotina</taxon>
        <taxon>Agaricomycetes</taxon>
        <taxon>Polyporales</taxon>
        <taxon>Polyporaceae</taxon>
        <taxon>Trametes</taxon>
    </lineage>
</organism>
<dbReference type="AlphaFoldDB" id="A0A1Y2IJ09"/>
<evidence type="ECO:0000313" key="1">
    <source>
        <dbReference type="EMBL" id="OSD01150.1"/>
    </source>
</evidence>
<proteinExistence type="predicted"/>
<name>A0A1Y2IJ09_TRAC3</name>
<accession>A0A1Y2IJ09</accession>
<dbReference type="EMBL" id="KZ084113">
    <property type="protein sequence ID" value="OSD01150.1"/>
    <property type="molecule type" value="Genomic_DNA"/>
</dbReference>
<sequence length="157" mass="17748">MTMKHSGRMRTQRTCCKQPGDPEMRPCADDALAVWNDMLAIWTTVGMGCTMDFPAACCQSSRRPRKARHLIQAAAILSFQAYSAHHLDPRRTRQARPTWTCQQCRRHIWQSGPQTYSTPSERTAYGTALPLPFCKLGQRGNAQRAHVCARTLDSPMQ</sequence>
<evidence type="ECO:0000313" key="2">
    <source>
        <dbReference type="Proteomes" id="UP000193067"/>
    </source>
</evidence>